<reference evidence="4" key="1">
    <citation type="submission" date="2024-05" db="EMBL/GenBank/DDBJ databases">
        <authorList>
            <person name="Bunk B."/>
            <person name="Swiderski J."/>
            <person name="Sproer C."/>
            <person name="Thiel V."/>
        </authorList>
    </citation>
    <scope>NUCLEOTIDE SEQUENCE</scope>
    <source>
        <strain evidence="4">DSM 17735</strain>
        <plasmid evidence="4">p4</plasmid>
    </source>
</reference>
<gene>
    <name evidence="4" type="ORF">ABLV49_25590</name>
</gene>
<accession>A0AAU7M0B1</accession>
<dbReference type="SMART" id="SM00490">
    <property type="entry name" value="HELICc"/>
    <property type="match status" value="1"/>
</dbReference>
<dbReference type="PANTHER" id="PTHR45766">
    <property type="entry name" value="DNA ANNEALING HELICASE AND ENDONUCLEASE ZRANB3 FAMILY MEMBER"/>
    <property type="match status" value="1"/>
</dbReference>
<sequence length="1223" mass="137667">MLTPDTVSSYINFNGADAAWTYRAEDESMAARQAEGVAYLWNTLAKNEVALLADEVGMGKTYQALGVIAMLWKTKPDAKILIMAPNQDICRHWMREYKAFLLHHYRERDHVVRNGADGGPVNAMALCRNLRILVKEVKRDWGRVFLTTTHSLSGLLGDNPGGDLAAKAAAAARTLRGELKGQLGPDGFDLIIVDEAHALRKSQGKTQRAHAARAFFGKGDDPLGQKVLLLTATPSHSGLHDVANILDYFQDVNREDSAQTLLRRYALRRLRLMEGQRGAHHNKFFYRHELAMPARFKDDANGELFFAMYQKKLVTELKLGEAGRRPMYGYLEGFESAGSDLPGTAIAKDDGEGDAEEARHDDFRQAQDTQLLRTLSQRYHEVFKQFPPHPKYSALVERIVNRRLFEPSDAALHLDKHLVFVRRIPSVRELTQRTNRAYDDVFLPKILEALGLAPDDGLALKWKDANWSRAGFAQLCAQLQNGSGSDEDDESAELAGQDGDDPVEDADASLNSKVANLFVVKKDLKAAARDVPRTDCSNVRTRFRKPESLFALFMEPASDYKIGTYASYRKGKGDLKDNYVTPAREQRFRRFNQVLRQATMGGDGDADTLAYDLPADTAWGLMYPHLNAAERDKLARWEAQDMGILENFGNYLNAGFLFASPVMIELYCWFKCFARETRAAGAGNVQRRYAEFVRYASARMADSLMLRYFRDALASFDTLCGKITDHGLGDWKKDWRTLTGLQDPAWYASGQSGNRQRLILGFNSPFFPNVLIATSVFQEGVNLHLQCRQVHHYGIAWTPGDNEQRVGRVDRLFGCVNQQLRQGAEGSLRIGYPYLEGSFDEDQVASFIQKKLAVEQQMDQCIHGEFDRTIDVDVDARAVDWKASLRQPHANTNSDPYPAKFDFASCTWDASPVFTMRDGRSLRDELKARIALALEGHDLYQPEPGDKHGNALFLADPALARASGTRRQPILISKGFSARFSALAGQTAYYLTFQTPLATRANLEQVGYQALCAAFNTLEATYPLVKLALNPDEPHSWFYVHMKADLPVLIRHGVIDMLATEEILMVFQQLRDCSDQLEQSVFGTHQDLRRNDLSISATLKALPATALAGRQRPRREYALATGEGRWQTMLPQSVQTRCLMMTLPRAEFQTRFPLIKREKGISDERRLDEHLMYLNHRHPFLKFARHPTGISTSLPFPMADAQQHEISLLENWFDAVATGDQPG</sequence>
<dbReference type="GO" id="GO:0005524">
    <property type="term" value="F:ATP binding"/>
    <property type="evidence" value="ECO:0007669"/>
    <property type="project" value="InterPro"/>
</dbReference>
<evidence type="ECO:0000259" key="3">
    <source>
        <dbReference type="PROSITE" id="PS51192"/>
    </source>
</evidence>
<dbReference type="EMBL" id="CP157679">
    <property type="protein sequence ID" value="XBP73173.1"/>
    <property type="molecule type" value="Genomic_DNA"/>
</dbReference>
<dbReference type="InterPro" id="IPR001650">
    <property type="entry name" value="Helicase_C-like"/>
</dbReference>
<dbReference type="RefSeq" id="WP_349283189.1">
    <property type="nucleotide sequence ID" value="NZ_CBCSCU010000041.1"/>
</dbReference>
<dbReference type="Pfam" id="PF00176">
    <property type="entry name" value="SNF2-rel_dom"/>
    <property type="match status" value="1"/>
</dbReference>
<dbReference type="InterPro" id="IPR000330">
    <property type="entry name" value="SNF2_N"/>
</dbReference>
<feature type="domain" description="Helicase ATP-binding" evidence="3">
    <location>
        <begin position="41"/>
        <end position="252"/>
    </location>
</feature>
<dbReference type="InterPro" id="IPR014001">
    <property type="entry name" value="Helicase_ATP-bd"/>
</dbReference>
<proteinExistence type="predicted"/>
<dbReference type="InterPro" id="IPR038718">
    <property type="entry name" value="SNF2-like_sf"/>
</dbReference>
<dbReference type="GO" id="GO:0016787">
    <property type="term" value="F:hydrolase activity"/>
    <property type="evidence" value="ECO:0007669"/>
    <property type="project" value="UniProtKB-KW"/>
</dbReference>
<evidence type="ECO:0000313" key="4">
    <source>
        <dbReference type="EMBL" id="XBP73173.1"/>
    </source>
</evidence>
<keyword evidence="4" id="KW-0347">Helicase</keyword>
<keyword evidence="4" id="KW-0547">Nucleotide-binding</keyword>
<evidence type="ECO:0000256" key="2">
    <source>
        <dbReference type="SAM" id="MobiDB-lite"/>
    </source>
</evidence>
<keyword evidence="4" id="KW-0614">Plasmid</keyword>
<dbReference type="GO" id="GO:0004386">
    <property type="term" value="F:helicase activity"/>
    <property type="evidence" value="ECO:0007669"/>
    <property type="project" value="UniProtKB-KW"/>
</dbReference>
<keyword evidence="1" id="KW-0378">Hydrolase</keyword>
<keyword evidence="4" id="KW-0067">ATP-binding</keyword>
<evidence type="ECO:0000256" key="1">
    <source>
        <dbReference type="ARBA" id="ARBA00022801"/>
    </source>
</evidence>
<dbReference type="SUPFAM" id="SSF52540">
    <property type="entry name" value="P-loop containing nucleoside triphosphate hydrolases"/>
    <property type="match status" value="2"/>
</dbReference>
<feature type="region of interest" description="Disordered" evidence="2">
    <location>
        <begin position="481"/>
        <end position="506"/>
    </location>
</feature>
<dbReference type="PANTHER" id="PTHR45766:SF6">
    <property type="entry name" value="SWI_SNF-RELATED MATRIX-ASSOCIATED ACTIN-DEPENDENT REGULATOR OF CHROMATIN SUBFAMILY A-LIKE PROTEIN 1"/>
    <property type="match status" value="1"/>
</dbReference>
<dbReference type="Pfam" id="PF00271">
    <property type="entry name" value="Helicase_C"/>
    <property type="match status" value="1"/>
</dbReference>
<dbReference type="SMART" id="SM00487">
    <property type="entry name" value="DEXDc"/>
    <property type="match status" value="1"/>
</dbReference>
<organism evidence="4">
    <name type="scientific">Polaromonas hydrogenivorans</name>
    <dbReference type="NCBI Taxonomy" id="335476"/>
    <lineage>
        <taxon>Bacteria</taxon>
        <taxon>Pseudomonadati</taxon>
        <taxon>Pseudomonadota</taxon>
        <taxon>Betaproteobacteria</taxon>
        <taxon>Burkholderiales</taxon>
        <taxon>Comamonadaceae</taxon>
        <taxon>Polaromonas</taxon>
    </lineage>
</organism>
<protein>
    <submittedName>
        <fullName evidence="4">DEAD/DEAH box helicase</fullName>
    </submittedName>
</protein>
<dbReference type="GO" id="GO:0031297">
    <property type="term" value="P:replication fork processing"/>
    <property type="evidence" value="ECO:0007669"/>
    <property type="project" value="TreeGrafter"/>
</dbReference>
<dbReference type="AlphaFoldDB" id="A0AAU7M0B1"/>
<dbReference type="Gene3D" id="3.40.50.300">
    <property type="entry name" value="P-loop containing nucleotide triphosphate hydrolases"/>
    <property type="match status" value="1"/>
</dbReference>
<dbReference type="PROSITE" id="PS51192">
    <property type="entry name" value="HELICASE_ATP_BIND_1"/>
    <property type="match status" value="1"/>
</dbReference>
<geneLocation type="plasmid" evidence="4">
    <name>p4</name>
</geneLocation>
<name>A0AAU7M0B1_9BURK</name>
<dbReference type="InterPro" id="IPR027417">
    <property type="entry name" value="P-loop_NTPase"/>
</dbReference>
<dbReference type="GO" id="GO:0006281">
    <property type="term" value="P:DNA repair"/>
    <property type="evidence" value="ECO:0007669"/>
    <property type="project" value="TreeGrafter"/>
</dbReference>
<feature type="compositionally biased region" description="Acidic residues" evidence="2">
    <location>
        <begin position="485"/>
        <end position="506"/>
    </location>
</feature>
<dbReference type="Gene3D" id="3.40.50.10810">
    <property type="entry name" value="Tandem AAA-ATPase domain"/>
    <property type="match status" value="1"/>
</dbReference>